<feature type="compositionally biased region" description="Polar residues" evidence="1">
    <location>
        <begin position="100"/>
        <end position="112"/>
    </location>
</feature>
<gene>
    <name evidence="2" type="ORF">B0H16DRAFT_1457253</name>
</gene>
<evidence type="ECO:0000256" key="1">
    <source>
        <dbReference type="SAM" id="MobiDB-lite"/>
    </source>
</evidence>
<keyword evidence="3" id="KW-1185">Reference proteome</keyword>
<comment type="caution">
    <text evidence="2">The sequence shown here is derived from an EMBL/GenBank/DDBJ whole genome shotgun (WGS) entry which is preliminary data.</text>
</comment>
<feature type="region of interest" description="Disordered" evidence="1">
    <location>
        <begin position="87"/>
        <end position="112"/>
    </location>
</feature>
<proteinExistence type="predicted"/>
<organism evidence="2 3">
    <name type="scientific">Mycena metata</name>
    <dbReference type="NCBI Taxonomy" id="1033252"/>
    <lineage>
        <taxon>Eukaryota</taxon>
        <taxon>Fungi</taxon>
        <taxon>Dikarya</taxon>
        <taxon>Basidiomycota</taxon>
        <taxon>Agaricomycotina</taxon>
        <taxon>Agaricomycetes</taxon>
        <taxon>Agaricomycetidae</taxon>
        <taxon>Agaricales</taxon>
        <taxon>Marasmiineae</taxon>
        <taxon>Mycenaceae</taxon>
        <taxon>Mycena</taxon>
    </lineage>
</organism>
<dbReference type="Proteomes" id="UP001215598">
    <property type="component" value="Unassembled WGS sequence"/>
</dbReference>
<dbReference type="AlphaFoldDB" id="A0AAD7J7C8"/>
<evidence type="ECO:0000313" key="3">
    <source>
        <dbReference type="Proteomes" id="UP001215598"/>
    </source>
</evidence>
<evidence type="ECO:0000313" key="2">
    <source>
        <dbReference type="EMBL" id="KAJ7758725.1"/>
    </source>
</evidence>
<reference evidence="2" key="1">
    <citation type="submission" date="2023-03" db="EMBL/GenBank/DDBJ databases">
        <title>Massive genome expansion in bonnet fungi (Mycena s.s.) driven by repeated elements and novel gene families across ecological guilds.</title>
        <authorList>
            <consortium name="Lawrence Berkeley National Laboratory"/>
            <person name="Harder C.B."/>
            <person name="Miyauchi S."/>
            <person name="Viragh M."/>
            <person name="Kuo A."/>
            <person name="Thoen E."/>
            <person name="Andreopoulos B."/>
            <person name="Lu D."/>
            <person name="Skrede I."/>
            <person name="Drula E."/>
            <person name="Henrissat B."/>
            <person name="Morin E."/>
            <person name="Kohler A."/>
            <person name="Barry K."/>
            <person name="LaButti K."/>
            <person name="Morin E."/>
            <person name="Salamov A."/>
            <person name="Lipzen A."/>
            <person name="Mereny Z."/>
            <person name="Hegedus B."/>
            <person name="Baldrian P."/>
            <person name="Stursova M."/>
            <person name="Weitz H."/>
            <person name="Taylor A."/>
            <person name="Grigoriev I.V."/>
            <person name="Nagy L.G."/>
            <person name="Martin F."/>
            <person name="Kauserud H."/>
        </authorList>
    </citation>
    <scope>NUCLEOTIDE SEQUENCE</scope>
    <source>
        <strain evidence="2">CBHHK182m</strain>
    </source>
</reference>
<sequence>MDDWEWNGLAIGGVLMSAILTQGSKLRTQFGRRDPLPLSFRMVKTKRRRSKIRLVVKSGKGGLVLVNDCGDEGVVPWFECSNILSGLNESQRGNPAFDRSNITEPSKYTHVS</sequence>
<protein>
    <submittedName>
        <fullName evidence="2">Uncharacterized protein</fullName>
    </submittedName>
</protein>
<accession>A0AAD7J7C8</accession>
<dbReference type="EMBL" id="JARKIB010000041">
    <property type="protein sequence ID" value="KAJ7758725.1"/>
    <property type="molecule type" value="Genomic_DNA"/>
</dbReference>
<name>A0AAD7J7C8_9AGAR</name>